<evidence type="ECO:0000313" key="1">
    <source>
        <dbReference type="EMBL" id="QFX96971.1"/>
    </source>
</evidence>
<evidence type="ECO:0000313" key="2">
    <source>
        <dbReference type="Proteomes" id="UP000363590"/>
    </source>
</evidence>
<sequence>MKKNPIQIVVVISGLMFFYGTTVAVADPGQDIRLGRQALTQEHPDLALSYFRKARNEINLHPDKYHDDQLAALSGLGYAALWVGNSHEAESAYSKGISIAHSPEDQKTMRVGLARALINLGRPREAYDILKPVRSMGADPQLQSAIASALLSWDTVAQKHLNLAAPHGVYPGPQWQAQLFRQTSDFVYYPLHDRINVGYQYSSDSDHNINQIYQAGVTIPGDGPGDNSLSPTMWYGGFRQTQITDNNGSSGASNGQIGISTVEGGWSAPINTNWNYSILGGVSTARNWTFGRLDGQVNYQPSDTWGLNLSFDQQPIRTVAAVEHKILVNTFSLGGFGRLRNIGTVGAAYFHQAFSDGNQRDGVVVRVTPEFYSFSSLPISIGVQGYFRAYTSGTPLQLPLYQADGKPVVNKSGKPVDGSVYFSPHHYREALGYIIYVQKFSPYSVMRLYAGYGDQTIDGVTTPITDFYGTITGIVSKYLQFSLTGGYSQIASAYGGGSGYHRSYVGANLTIPF</sequence>
<dbReference type="KEGG" id="atx:GCD22_02832"/>
<dbReference type="SUPFAM" id="SSF48452">
    <property type="entry name" value="TPR-like"/>
    <property type="match status" value="1"/>
</dbReference>
<name>A0A5P9XSI6_ACITH</name>
<reference evidence="1 2" key="1">
    <citation type="submission" date="2019-10" db="EMBL/GenBank/DDBJ databases">
        <authorList>
            <person name="Wang R."/>
        </authorList>
    </citation>
    <scope>NUCLEOTIDE SEQUENCE [LARGE SCALE GENOMIC DNA]</scope>
    <source>
        <strain evidence="1 2">ATCC 19377</strain>
    </source>
</reference>
<dbReference type="EMBL" id="CP045571">
    <property type="protein sequence ID" value="QFX96971.1"/>
    <property type="molecule type" value="Genomic_DNA"/>
</dbReference>
<protein>
    <submittedName>
        <fullName evidence="1">Uncharacterized protein</fullName>
    </submittedName>
</protein>
<dbReference type="InterPro" id="IPR011990">
    <property type="entry name" value="TPR-like_helical_dom_sf"/>
</dbReference>
<dbReference type="Gene3D" id="1.25.40.10">
    <property type="entry name" value="Tetratricopeptide repeat domain"/>
    <property type="match status" value="1"/>
</dbReference>
<proteinExistence type="predicted"/>
<accession>A0A5P9XSI6</accession>
<organism evidence="1 2">
    <name type="scientific">Acidithiobacillus thiooxidans ATCC 19377</name>
    <dbReference type="NCBI Taxonomy" id="637390"/>
    <lineage>
        <taxon>Bacteria</taxon>
        <taxon>Pseudomonadati</taxon>
        <taxon>Pseudomonadota</taxon>
        <taxon>Acidithiobacillia</taxon>
        <taxon>Acidithiobacillales</taxon>
        <taxon>Acidithiobacillaceae</taxon>
        <taxon>Acidithiobacillus</taxon>
    </lineage>
</organism>
<dbReference type="RefSeq" id="WP_081577352.1">
    <property type="nucleotide sequence ID" value="NZ_CP045571.1"/>
</dbReference>
<gene>
    <name evidence="1" type="ORF">GCD22_02832</name>
</gene>
<dbReference type="GeneID" id="60697068"/>
<dbReference type="AlphaFoldDB" id="A0A5P9XSI6"/>
<dbReference type="Proteomes" id="UP000363590">
    <property type="component" value="Chromosome"/>
</dbReference>